<dbReference type="PANTHER" id="PTHR30354:SF11">
    <property type="entry name" value="PERMEASE"/>
    <property type="match status" value="1"/>
</dbReference>
<dbReference type="NCBIfam" id="TIGR00791">
    <property type="entry name" value="gntP"/>
    <property type="match status" value="1"/>
</dbReference>
<evidence type="ECO:0000256" key="1">
    <source>
        <dbReference type="SAM" id="Phobius"/>
    </source>
</evidence>
<dbReference type="GO" id="GO:0005886">
    <property type="term" value="C:plasma membrane"/>
    <property type="evidence" value="ECO:0007669"/>
    <property type="project" value="TreeGrafter"/>
</dbReference>
<feature type="transmembrane region" description="Helical" evidence="1">
    <location>
        <begin position="5"/>
        <end position="23"/>
    </location>
</feature>
<accession>A0A3P3XL03</accession>
<sequence length="444" mass="46009">MVSGVVALLLLLLAVILIIILTGRYKMNAFLVLIGVSFVFGLLIGLKPLDVIAGIKNGFGGTLTNIGIVIVAGTIMGTILEKTGAALSMTQAILKLVGKSRAPLAMNVAGYIVSIPVFCDSGYVILNPLNKALAKESGISMAVMAVALSTGLYATHTMVPPTPGPIAAASALGADLGKVILLGLIAAIPASLAGLLWATKFAKRYEIEPEIHETYSEIVKKFGKLPGTFLSFLPIVLPIALILLKSVAEFPSKPFGNGGFRIFLSFIGDPVTALIIGVLVSLLLVQKGELKNAISGWMGEGIKESAIILVITGAGGAFGQIIKASPITEFIKTNMAGMQLGIFLPFIISAALKTAQGSSTVAIVTTAGIMAPLLQTLGLDPALTTIAIGAGSMVVSHANDSYFWVVSQFSGMPVNIAYKAYTSATAIEGAVAFIAILILSLFVH</sequence>
<protein>
    <submittedName>
        <fullName evidence="2">Gluconate transporter</fullName>
    </submittedName>
</protein>
<feature type="transmembrane region" description="Helical" evidence="1">
    <location>
        <begin position="104"/>
        <end position="126"/>
    </location>
</feature>
<proteinExistence type="predicted"/>
<keyword evidence="1" id="KW-1133">Transmembrane helix</keyword>
<name>A0A3P3XL03_9SPIR</name>
<keyword evidence="1" id="KW-0812">Transmembrane</keyword>
<organism evidence="2">
    <name type="scientific">uncultured spirochete</name>
    <dbReference type="NCBI Taxonomy" id="156406"/>
    <lineage>
        <taxon>Bacteria</taxon>
        <taxon>Pseudomonadati</taxon>
        <taxon>Spirochaetota</taxon>
        <taxon>Spirochaetia</taxon>
        <taxon>Spirochaetales</taxon>
        <taxon>environmental samples</taxon>
    </lineage>
</organism>
<feature type="transmembrane region" description="Helical" evidence="1">
    <location>
        <begin position="29"/>
        <end position="46"/>
    </location>
</feature>
<dbReference type="AlphaFoldDB" id="A0A3P3XL03"/>
<dbReference type="EMBL" id="FWDM01000025">
    <property type="protein sequence ID" value="SLM14116.1"/>
    <property type="molecule type" value="Genomic_DNA"/>
</dbReference>
<feature type="transmembrane region" description="Helical" evidence="1">
    <location>
        <begin position="260"/>
        <end position="285"/>
    </location>
</feature>
<keyword evidence="1" id="KW-0472">Membrane</keyword>
<dbReference type="PIRSF" id="PIRSF002746">
    <property type="entry name" value="Gluconate_transporter"/>
    <property type="match status" value="1"/>
</dbReference>
<feature type="transmembrane region" description="Helical" evidence="1">
    <location>
        <begin position="58"/>
        <end position="80"/>
    </location>
</feature>
<reference evidence="2" key="1">
    <citation type="submission" date="2017-02" db="EMBL/GenBank/DDBJ databases">
        <authorList>
            <person name="Regsiter A."/>
            <person name="William W."/>
        </authorList>
    </citation>
    <scope>NUCLEOTIDE SEQUENCE</scope>
    <source>
        <strain evidence="2">Bib</strain>
    </source>
</reference>
<dbReference type="GO" id="GO:0015128">
    <property type="term" value="F:gluconate transmembrane transporter activity"/>
    <property type="evidence" value="ECO:0007669"/>
    <property type="project" value="InterPro"/>
</dbReference>
<gene>
    <name evidence="2" type="ORF">SPIROBIBN47_310036</name>
</gene>
<dbReference type="Pfam" id="PF02447">
    <property type="entry name" value="GntP_permease"/>
    <property type="match status" value="1"/>
</dbReference>
<feature type="transmembrane region" description="Helical" evidence="1">
    <location>
        <begin position="418"/>
        <end position="443"/>
    </location>
</feature>
<dbReference type="PANTHER" id="PTHR30354">
    <property type="entry name" value="GNT FAMILY GLUCONATE TRANSPORTER"/>
    <property type="match status" value="1"/>
</dbReference>
<feature type="transmembrane region" description="Helical" evidence="1">
    <location>
        <begin position="306"/>
        <end position="322"/>
    </location>
</feature>
<feature type="transmembrane region" description="Helical" evidence="1">
    <location>
        <begin position="229"/>
        <end position="248"/>
    </location>
</feature>
<feature type="transmembrane region" description="Helical" evidence="1">
    <location>
        <begin position="138"/>
        <end position="159"/>
    </location>
</feature>
<feature type="transmembrane region" description="Helical" evidence="1">
    <location>
        <begin position="179"/>
        <end position="198"/>
    </location>
</feature>
<dbReference type="InterPro" id="IPR003474">
    <property type="entry name" value="Glcn_transporter"/>
</dbReference>
<evidence type="ECO:0000313" key="2">
    <source>
        <dbReference type="EMBL" id="SLM14116.1"/>
    </source>
</evidence>